<sequence>MAGERTEAPTPKRLRDARQKGDVAHSDEVVSIGVLLLAVLALRFLGPQLWNDMAAILAQDLGHPVPELTPESAQQLARESAWRMIQALLPLLALLAVAAIALNIVQTGPLLAGARIRPQLSRVNPGAGLKRIVSWDGAFRLVKSLLKFAIIAVVVGLTLRGQFGDLAGLGALSIGAATAKLAALGFDIAFRAAGVLFLLALADYAWQRRQHLKRLRMTRHELKQELKETDGDPQIKAAIRRRRQQLLNRMIAAVKTADVVVTNPTHYAVALKYDAVSMPAPMVVAKGQDYLALRIRDVAREAGVPVLEEPPLARALHASVQVGQYIPASLFHAVAEVLAWVYALRARAGRRTNPAQGAAR</sequence>
<keyword evidence="10 12" id="KW-0472">Membrane</keyword>
<dbReference type="Pfam" id="PF01312">
    <property type="entry name" value="Bac_export_2"/>
    <property type="match status" value="1"/>
</dbReference>
<gene>
    <name evidence="12" type="primary">flhB</name>
    <name evidence="14" type="ORF">A9A59_1007</name>
</gene>
<dbReference type="FunFam" id="3.40.1690.10:FF:000001">
    <property type="entry name" value="Flagellar biosynthetic protein FlhB"/>
    <property type="match status" value="1"/>
</dbReference>
<dbReference type="PANTHER" id="PTHR30531">
    <property type="entry name" value="FLAGELLAR BIOSYNTHETIC PROTEIN FLHB"/>
    <property type="match status" value="1"/>
</dbReference>
<reference evidence="14 15" key="1">
    <citation type="submission" date="2017-09" db="EMBL/GenBank/DDBJ databases">
        <title>Sequencing the genomes of two abundant thermophiles in Great Basin hot springs: Thermocrinis jamiesonii and novel Chloroflexi Thermoflexus hugenholtzii.</title>
        <authorList>
            <person name="Hedlund B."/>
        </authorList>
    </citation>
    <scope>NUCLEOTIDE SEQUENCE [LARGE SCALE GENOMIC DNA]</scope>
    <source>
        <strain evidence="14 15">G233</strain>
    </source>
</reference>
<evidence type="ECO:0000256" key="6">
    <source>
        <dbReference type="ARBA" id="ARBA00022692"/>
    </source>
</evidence>
<keyword evidence="8 12" id="KW-0653">Protein transport</keyword>
<feature type="transmembrane region" description="Helical" evidence="12">
    <location>
        <begin position="29"/>
        <end position="46"/>
    </location>
</feature>
<dbReference type="GO" id="GO:0009306">
    <property type="term" value="P:protein secretion"/>
    <property type="evidence" value="ECO:0007669"/>
    <property type="project" value="InterPro"/>
</dbReference>
<dbReference type="PRINTS" id="PR00950">
    <property type="entry name" value="TYPE3IMSPROT"/>
</dbReference>
<keyword evidence="11 12" id="KW-1006">Bacterial flagellum protein export</keyword>
<dbReference type="GO" id="GO:0005886">
    <property type="term" value="C:plasma membrane"/>
    <property type="evidence" value="ECO:0007669"/>
    <property type="project" value="UniProtKB-SubCell"/>
</dbReference>
<keyword evidence="14" id="KW-0966">Cell projection</keyword>
<evidence type="ECO:0000256" key="13">
    <source>
        <dbReference type="SAM" id="MobiDB-lite"/>
    </source>
</evidence>
<evidence type="ECO:0000256" key="7">
    <source>
        <dbReference type="ARBA" id="ARBA00022795"/>
    </source>
</evidence>
<feature type="transmembrane region" description="Helical" evidence="12">
    <location>
        <begin position="166"/>
        <end position="182"/>
    </location>
</feature>
<evidence type="ECO:0000256" key="1">
    <source>
        <dbReference type="ARBA" id="ARBA00004651"/>
    </source>
</evidence>
<evidence type="ECO:0000256" key="3">
    <source>
        <dbReference type="ARBA" id="ARBA00021622"/>
    </source>
</evidence>
<evidence type="ECO:0000313" key="15">
    <source>
        <dbReference type="Proteomes" id="UP000223071"/>
    </source>
</evidence>
<proteinExistence type="inferred from homology"/>
<keyword evidence="9 12" id="KW-1133">Transmembrane helix</keyword>
<keyword evidence="15" id="KW-1185">Reference proteome</keyword>
<accession>A0A2A9HF82</accession>
<dbReference type="InterPro" id="IPR029025">
    <property type="entry name" value="T3SS_substrate_exporter_C"/>
</dbReference>
<dbReference type="PANTHER" id="PTHR30531:SF12">
    <property type="entry name" value="FLAGELLAR BIOSYNTHETIC PROTEIN FLHB"/>
    <property type="match status" value="1"/>
</dbReference>
<evidence type="ECO:0000256" key="2">
    <source>
        <dbReference type="ARBA" id="ARBA00010690"/>
    </source>
</evidence>
<keyword evidence="14" id="KW-0282">Flagellum</keyword>
<comment type="caution">
    <text evidence="14">The sequence shown here is derived from an EMBL/GenBank/DDBJ whole genome shotgun (WGS) entry which is preliminary data.</text>
</comment>
<protein>
    <recommendedName>
        <fullName evidence="3 12">Flagellar biosynthetic protein FlhB</fullName>
    </recommendedName>
</protein>
<dbReference type="Gene3D" id="6.10.250.2080">
    <property type="match status" value="1"/>
</dbReference>
<evidence type="ECO:0000256" key="11">
    <source>
        <dbReference type="ARBA" id="ARBA00023225"/>
    </source>
</evidence>
<evidence type="ECO:0000256" key="9">
    <source>
        <dbReference type="ARBA" id="ARBA00022989"/>
    </source>
</evidence>
<evidence type="ECO:0000256" key="10">
    <source>
        <dbReference type="ARBA" id="ARBA00023136"/>
    </source>
</evidence>
<keyword evidence="6 12" id="KW-0812">Transmembrane</keyword>
<keyword evidence="5 12" id="KW-1003">Cell membrane</keyword>
<organism evidence="14 15">
    <name type="scientific">Tepidiforma thermophila (strain KCTC 52669 / CGMCC 1.13589 / G233)</name>
    <dbReference type="NCBI Taxonomy" id="2761530"/>
    <lineage>
        <taxon>Bacteria</taxon>
        <taxon>Bacillati</taxon>
        <taxon>Chloroflexota</taxon>
        <taxon>Tepidiformia</taxon>
        <taxon>Tepidiformales</taxon>
        <taxon>Tepidiformaceae</taxon>
        <taxon>Tepidiforma</taxon>
    </lineage>
</organism>
<dbReference type="RefSeq" id="WP_098503238.1">
    <property type="nucleotide sequence ID" value="NZ_PDJQ01000001.1"/>
</dbReference>
<dbReference type="Proteomes" id="UP000223071">
    <property type="component" value="Unassembled WGS sequence"/>
</dbReference>
<dbReference type="EMBL" id="PDJQ01000001">
    <property type="protein sequence ID" value="PFG73801.1"/>
    <property type="molecule type" value="Genomic_DNA"/>
</dbReference>
<feature type="transmembrane region" description="Helical" evidence="12">
    <location>
        <begin position="138"/>
        <end position="159"/>
    </location>
</feature>
<name>A0A2A9HF82_TEPT2</name>
<dbReference type="InterPro" id="IPR006135">
    <property type="entry name" value="T3SS_substrate_exporter"/>
</dbReference>
<dbReference type="GO" id="GO:0044780">
    <property type="term" value="P:bacterial-type flagellum assembly"/>
    <property type="evidence" value="ECO:0007669"/>
    <property type="project" value="InterPro"/>
</dbReference>
<dbReference type="SUPFAM" id="SSF160544">
    <property type="entry name" value="EscU C-terminal domain-like"/>
    <property type="match status" value="1"/>
</dbReference>
<evidence type="ECO:0000313" key="14">
    <source>
        <dbReference type="EMBL" id="PFG73801.1"/>
    </source>
</evidence>
<comment type="similarity">
    <text evidence="2 12">Belongs to the type III secretion exporter family.</text>
</comment>
<dbReference type="NCBIfam" id="TIGR00328">
    <property type="entry name" value="flhB"/>
    <property type="match status" value="1"/>
</dbReference>
<comment type="subcellular location">
    <subcellularLocation>
        <location evidence="1">Cell membrane</location>
        <topology evidence="1">Multi-pass membrane protein</topology>
    </subcellularLocation>
</comment>
<dbReference type="InterPro" id="IPR006136">
    <property type="entry name" value="FlhB"/>
</dbReference>
<dbReference type="Gene3D" id="3.40.1690.10">
    <property type="entry name" value="secretion proteins EscU"/>
    <property type="match status" value="1"/>
</dbReference>
<keyword evidence="7 12" id="KW-1005">Bacterial flagellum biogenesis</keyword>
<keyword evidence="4 12" id="KW-0813">Transport</keyword>
<evidence type="ECO:0000256" key="4">
    <source>
        <dbReference type="ARBA" id="ARBA00022448"/>
    </source>
</evidence>
<evidence type="ECO:0000256" key="8">
    <source>
        <dbReference type="ARBA" id="ARBA00022927"/>
    </source>
</evidence>
<dbReference type="AlphaFoldDB" id="A0A2A9HF82"/>
<feature type="region of interest" description="Disordered" evidence="13">
    <location>
        <begin position="1"/>
        <end position="20"/>
    </location>
</feature>
<comment type="function">
    <text evidence="12">Required for formation of the rod structure in the basal body of the flagellar apparatus. Together with FliI and FliH, may constitute the export apparatus of flagellin.</text>
</comment>
<evidence type="ECO:0000256" key="12">
    <source>
        <dbReference type="RuleBase" id="RU364091"/>
    </source>
</evidence>
<feature type="transmembrane region" description="Helical" evidence="12">
    <location>
        <begin position="87"/>
        <end position="105"/>
    </location>
</feature>
<keyword evidence="14" id="KW-0969">Cilium</keyword>
<evidence type="ECO:0000256" key="5">
    <source>
        <dbReference type="ARBA" id="ARBA00022475"/>
    </source>
</evidence>